<dbReference type="Proteomes" id="UP001311232">
    <property type="component" value="Unassembled WGS sequence"/>
</dbReference>
<sequence>MARQFVHLLTSPGHHGGKLVDWLEEWGSVFPWNPLTHEIIEGERQKPLAEIAASLQRLPAPSSAHLSTEDSDLKDELPPLLVPVREGFENEPPSLPDLVPVPQGFEDELPPLLFPVPEGFEVKLPPCSVPVLVELEDELHPLNIQLTAIKA</sequence>
<comment type="caution">
    <text evidence="1">The sequence shown here is derived from an EMBL/GenBank/DDBJ whole genome shotgun (WGS) entry which is preliminary data.</text>
</comment>
<gene>
    <name evidence="1" type="ORF">CRENBAI_006345</name>
</gene>
<protein>
    <submittedName>
        <fullName evidence="1">Uncharacterized protein</fullName>
    </submittedName>
</protein>
<name>A0AAV9SER5_9TELE</name>
<reference evidence="1 2" key="1">
    <citation type="submission" date="2021-06" db="EMBL/GenBank/DDBJ databases">
        <authorList>
            <person name="Palmer J.M."/>
        </authorList>
    </citation>
    <scope>NUCLEOTIDE SEQUENCE [LARGE SCALE GENOMIC DNA]</scope>
    <source>
        <strain evidence="1 2">MEX-2019</strain>
        <tissue evidence="1">Muscle</tissue>
    </source>
</reference>
<proteinExistence type="predicted"/>
<keyword evidence="2" id="KW-1185">Reference proteome</keyword>
<dbReference type="AlphaFoldDB" id="A0AAV9SER5"/>
<organism evidence="1 2">
    <name type="scientific">Crenichthys baileyi</name>
    <name type="common">White River springfish</name>
    <dbReference type="NCBI Taxonomy" id="28760"/>
    <lineage>
        <taxon>Eukaryota</taxon>
        <taxon>Metazoa</taxon>
        <taxon>Chordata</taxon>
        <taxon>Craniata</taxon>
        <taxon>Vertebrata</taxon>
        <taxon>Euteleostomi</taxon>
        <taxon>Actinopterygii</taxon>
        <taxon>Neopterygii</taxon>
        <taxon>Teleostei</taxon>
        <taxon>Neoteleostei</taxon>
        <taxon>Acanthomorphata</taxon>
        <taxon>Ovalentaria</taxon>
        <taxon>Atherinomorphae</taxon>
        <taxon>Cyprinodontiformes</taxon>
        <taxon>Goodeidae</taxon>
        <taxon>Crenichthys</taxon>
    </lineage>
</organism>
<dbReference type="EMBL" id="JAHHUM010000436">
    <property type="protein sequence ID" value="KAK5619842.1"/>
    <property type="molecule type" value="Genomic_DNA"/>
</dbReference>
<evidence type="ECO:0000313" key="1">
    <source>
        <dbReference type="EMBL" id="KAK5619842.1"/>
    </source>
</evidence>
<accession>A0AAV9SER5</accession>
<evidence type="ECO:0000313" key="2">
    <source>
        <dbReference type="Proteomes" id="UP001311232"/>
    </source>
</evidence>